<evidence type="ECO:0000256" key="1">
    <source>
        <dbReference type="ARBA" id="ARBA00001941"/>
    </source>
</evidence>
<dbReference type="InterPro" id="IPR010182">
    <property type="entry name" value="ArgE/DapE"/>
</dbReference>
<evidence type="ECO:0000256" key="4">
    <source>
        <dbReference type="ARBA" id="ARBA00006247"/>
    </source>
</evidence>
<evidence type="ECO:0000256" key="3">
    <source>
        <dbReference type="ARBA" id="ARBA00005130"/>
    </source>
</evidence>
<gene>
    <name evidence="14" type="ORF">AABD04_09570</name>
</gene>
<dbReference type="NCBIfam" id="TIGR01910">
    <property type="entry name" value="DapE-ArgE"/>
    <property type="match status" value="1"/>
</dbReference>
<keyword evidence="11" id="KW-0170">Cobalt</keyword>
<proteinExistence type="inferred from homology"/>
<comment type="cofactor">
    <cofactor evidence="2">
        <name>Zn(2+)</name>
        <dbReference type="ChEBI" id="CHEBI:29105"/>
    </cofactor>
</comment>
<dbReference type="Pfam" id="PF01546">
    <property type="entry name" value="Peptidase_M20"/>
    <property type="match status" value="1"/>
</dbReference>
<feature type="domain" description="Peptidase M20 dimerisation" evidence="13">
    <location>
        <begin position="185"/>
        <end position="289"/>
    </location>
</feature>
<dbReference type="Gene3D" id="3.30.70.360">
    <property type="match status" value="1"/>
</dbReference>
<evidence type="ECO:0000313" key="15">
    <source>
        <dbReference type="Proteomes" id="UP001456513"/>
    </source>
</evidence>
<dbReference type="EMBL" id="JBBPCN010000001">
    <property type="protein sequence ID" value="MEK8071087.1"/>
    <property type="molecule type" value="Genomic_DNA"/>
</dbReference>
<evidence type="ECO:0000256" key="6">
    <source>
        <dbReference type="ARBA" id="ARBA00016853"/>
    </source>
</evidence>
<evidence type="ECO:0000256" key="7">
    <source>
        <dbReference type="ARBA" id="ARBA00022605"/>
    </source>
</evidence>
<dbReference type="Gene3D" id="3.40.630.10">
    <property type="entry name" value="Zn peptidases"/>
    <property type="match status" value="2"/>
</dbReference>
<keyword evidence="9" id="KW-0378">Hydrolase</keyword>
<comment type="cofactor">
    <cofactor evidence="1">
        <name>Co(2+)</name>
        <dbReference type="ChEBI" id="CHEBI:48828"/>
    </cofactor>
</comment>
<evidence type="ECO:0000256" key="12">
    <source>
        <dbReference type="ARBA" id="ARBA00051301"/>
    </source>
</evidence>
<dbReference type="RefSeq" id="WP_341441018.1">
    <property type="nucleotide sequence ID" value="NZ_JBBPCN010000001.1"/>
</dbReference>
<dbReference type="EC" id="3.5.1.18" evidence="5"/>
<keyword evidence="8" id="KW-0479">Metal-binding</keyword>
<dbReference type="InterPro" id="IPR002933">
    <property type="entry name" value="Peptidase_M20"/>
</dbReference>
<dbReference type="PANTHER" id="PTHR43808">
    <property type="entry name" value="ACETYLORNITHINE DEACETYLASE"/>
    <property type="match status" value="1"/>
</dbReference>
<evidence type="ECO:0000259" key="13">
    <source>
        <dbReference type="Pfam" id="PF07687"/>
    </source>
</evidence>
<accession>A0ABU9CUP3</accession>
<comment type="catalytic activity">
    <reaction evidence="12">
        <text>N-succinyl-(2S,6S)-2,6-diaminopimelate + H2O = (2S,6S)-2,6-diaminopimelate + succinate</text>
        <dbReference type="Rhea" id="RHEA:22608"/>
        <dbReference type="ChEBI" id="CHEBI:15377"/>
        <dbReference type="ChEBI" id="CHEBI:30031"/>
        <dbReference type="ChEBI" id="CHEBI:57609"/>
        <dbReference type="ChEBI" id="CHEBI:58087"/>
        <dbReference type="EC" id="3.5.1.18"/>
    </reaction>
</comment>
<dbReference type="InterPro" id="IPR001261">
    <property type="entry name" value="ArgE/DapE_CS"/>
</dbReference>
<comment type="caution">
    <text evidence="14">The sequence shown here is derived from an EMBL/GenBank/DDBJ whole genome shotgun (WGS) entry which is preliminary data.</text>
</comment>
<dbReference type="CDD" id="cd08659">
    <property type="entry name" value="M20_ArgE_DapE-like"/>
    <property type="match status" value="1"/>
</dbReference>
<dbReference type="Proteomes" id="UP001456513">
    <property type="component" value="Unassembled WGS sequence"/>
</dbReference>
<dbReference type="Pfam" id="PF07687">
    <property type="entry name" value="M20_dimer"/>
    <property type="match status" value="1"/>
</dbReference>
<evidence type="ECO:0000256" key="2">
    <source>
        <dbReference type="ARBA" id="ARBA00001947"/>
    </source>
</evidence>
<dbReference type="SUPFAM" id="SSF55031">
    <property type="entry name" value="Bacterial exopeptidase dimerisation domain"/>
    <property type="match status" value="1"/>
</dbReference>
<evidence type="ECO:0000256" key="8">
    <source>
        <dbReference type="ARBA" id="ARBA00022723"/>
    </source>
</evidence>
<protein>
    <recommendedName>
        <fullName evidence="6">Probable succinyl-diaminopimelate desuccinylase</fullName>
        <ecNumber evidence="5">3.5.1.18</ecNumber>
    </recommendedName>
</protein>
<keyword evidence="10" id="KW-0862">Zinc</keyword>
<dbReference type="InterPro" id="IPR036264">
    <property type="entry name" value="Bact_exopeptidase_dim_dom"/>
</dbReference>
<evidence type="ECO:0000256" key="9">
    <source>
        <dbReference type="ARBA" id="ARBA00022801"/>
    </source>
</evidence>
<keyword evidence="7" id="KW-0028">Amino-acid biosynthesis</keyword>
<organism evidence="14 15">
    <name type="scientific">Rhodococcus navarretei</name>
    <dbReference type="NCBI Taxonomy" id="3128981"/>
    <lineage>
        <taxon>Bacteria</taxon>
        <taxon>Bacillati</taxon>
        <taxon>Actinomycetota</taxon>
        <taxon>Actinomycetes</taxon>
        <taxon>Mycobacteriales</taxon>
        <taxon>Nocardiaceae</taxon>
        <taxon>Rhodococcus</taxon>
    </lineage>
</organism>
<dbReference type="PANTHER" id="PTHR43808:SF8">
    <property type="entry name" value="PEPTIDASE M20 DIMERISATION DOMAIN-CONTAINING PROTEIN"/>
    <property type="match status" value="1"/>
</dbReference>
<evidence type="ECO:0000256" key="11">
    <source>
        <dbReference type="ARBA" id="ARBA00023285"/>
    </source>
</evidence>
<keyword evidence="15" id="KW-1185">Reference proteome</keyword>
<dbReference type="InterPro" id="IPR050072">
    <property type="entry name" value="Peptidase_M20A"/>
</dbReference>
<dbReference type="PROSITE" id="PS00758">
    <property type="entry name" value="ARGE_DAPE_CPG2_1"/>
    <property type="match status" value="1"/>
</dbReference>
<dbReference type="InterPro" id="IPR011650">
    <property type="entry name" value="Peptidase_M20_dimer"/>
</dbReference>
<evidence type="ECO:0000313" key="14">
    <source>
        <dbReference type="EMBL" id="MEK8071087.1"/>
    </source>
</evidence>
<reference evidence="14 15" key="1">
    <citation type="submission" date="2024-03" db="EMBL/GenBank/DDBJ databases">
        <title>Rhodococcus navarretei sp. nov. and Pseudarthrobacter quantumdoti sp. nov., two new species with the ability to biosynthesize Quantum Dots isolated from soil samples at Union Glacier, Antarctica.</title>
        <authorList>
            <person name="Vargas M."/>
        </authorList>
    </citation>
    <scope>NUCLEOTIDE SEQUENCE [LARGE SCALE GENOMIC DNA]</scope>
    <source>
        <strain evidence="14 15">EXRC-4A-4</strain>
    </source>
</reference>
<evidence type="ECO:0000256" key="10">
    <source>
        <dbReference type="ARBA" id="ARBA00022833"/>
    </source>
</evidence>
<comment type="similarity">
    <text evidence="4">Belongs to the peptidase M20A family.</text>
</comment>
<name>A0ABU9CUP3_9NOCA</name>
<sequence>MTVTSSERTLLDSIDAQEIVSLTTSLIDAGGENPGDTEEATAKVLAEHCRALGFDVRTVEVAPGRPNVFVSIGSAERPGVLFVGHSDVVPAGTGWTTDPFSAVVRDGRIVGRGACDMKGGLAAVVAAMAAVHRAGLADEHPMTLACLVDEEDTGLGIRAFVAESEQRNYTCCVVAEPTDLVTIVGCRGAANIEVEVRGRSAHAGQPRNGANAISAAARIIGIIEGSQAELDANPDPDLGPATWNVGTIAGGTGTSMVADRCVLAVDRRLLPGESAAGVVGDLRSRIESAELTGSGIDVDITISMEMPGFLTSVNHGLVTTAVQSVIDARFIPNGRSAGSTPAPNGRFAGSTPAEFTDIWTASCDGGFVAQQMGIDTVVLGPGEIENQAHRPDESLAVQQLTDSARAYALIATRIAALPGL</sequence>
<evidence type="ECO:0000256" key="5">
    <source>
        <dbReference type="ARBA" id="ARBA00011921"/>
    </source>
</evidence>
<dbReference type="SUPFAM" id="SSF53187">
    <property type="entry name" value="Zn-dependent exopeptidases"/>
    <property type="match status" value="1"/>
</dbReference>
<comment type="pathway">
    <text evidence="3">Amino-acid biosynthesis; L-lysine biosynthesis via DAP pathway; LL-2,6-diaminopimelate from (S)-tetrahydrodipicolinate (succinylase route): step 3/3.</text>
</comment>